<evidence type="ECO:0000256" key="5">
    <source>
        <dbReference type="ARBA" id="ARBA00022598"/>
    </source>
</evidence>
<dbReference type="EC" id="6.3.5.7" evidence="3 10"/>
<keyword evidence="7 10" id="KW-0067">ATP-binding</keyword>
<dbReference type="GO" id="GO:0030956">
    <property type="term" value="C:glutamyl-tRNA(Gln) amidotransferase complex"/>
    <property type="evidence" value="ECO:0007669"/>
    <property type="project" value="InterPro"/>
</dbReference>
<dbReference type="NCBIfam" id="TIGR00132">
    <property type="entry name" value="gatA"/>
    <property type="match status" value="1"/>
</dbReference>
<name>A0A165L656_PELLU</name>
<keyword evidence="8 10" id="KW-0648">Protein biosynthesis</keyword>
<dbReference type="PANTHER" id="PTHR11895">
    <property type="entry name" value="TRANSAMIDASE"/>
    <property type="match status" value="1"/>
</dbReference>
<proteinExistence type="inferred from homology"/>
<accession>A0A165L656</accession>
<dbReference type="GO" id="GO:0016740">
    <property type="term" value="F:transferase activity"/>
    <property type="evidence" value="ECO:0007669"/>
    <property type="project" value="UniProtKB-KW"/>
</dbReference>
<dbReference type="GO" id="GO:0050567">
    <property type="term" value="F:glutaminyl-tRNA synthase (glutamine-hydrolyzing) activity"/>
    <property type="evidence" value="ECO:0007669"/>
    <property type="project" value="UniProtKB-UniRule"/>
</dbReference>
<dbReference type="SUPFAM" id="SSF75304">
    <property type="entry name" value="Amidase signature (AS) enzymes"/>
    <property type="match status" value="1"/>
</dbReference>
<dbReference type="InterPro" id="IPR020556">
    <property type="entry name" value="Amidase_CS"/>
</dbReference>
<dbReference type="InterPro" id="IPR023631">
    <property type="entry name" value="Amidase_dom"/>
</dbReference>
<dbReference type="PANTHER" id="PTHR11895:SF151">
    <property type="entry name" value="GLUTAMYL-TRNA(GLN) AMIDOTRANSFERASE SUBUNIT A"/>
    <property type="match status" value="1"/>
</dbReference>
<dbReference type="RefSeq" id="WP_303682317.1">
    <property type="nucleotide sequence ID" value="NZ_LVWG01000035.1"/>
</dbReference>
<evidence type="ECO:0000256" key="4">
    <source>
        <dbReference type="ARBA" id="ARBA00014428"/>
    </source>
</evidence>
<dbReference type="InterPro" id="IPR004412">
    <property type="entry name" value="GatA"/>
</dbReference>
<evidence type="ECO:0000256" key="8">
    <source>
        <dbReference type="ARBA" id="ARBA00022917"/>
    </source>
</evidence>
<keyword evidence="5 10" id="KW-0436">Ligase</keyword>
<evidence type="ECO:0000256" key="7">
    <source>
        <dbReference type="ARBA" id="ARBA00022840"/>
    </source>
</evidence>
<feature type="active site" description="Charge relay system" evidence="10">
    <location>
        <position position="76"/>
    </location>
</feature>
<sequence>MQFSSYEDLRSRLLSHAVTCEAVVRHYLDRIRSHEGDNIYITVFEDEALQRARALDRKLALGATPGRLFGMPMAIKDNISMKGAPLTCASKMLEGYTSVYDATAVIRLEAEDAIFLGKTNMDEFAMGSSNENSAFGPVPNPFDSTRVPGGSSGGSAAAVAAGLAMVALGSDTGGSVRQPAGFCDIVGLKPTYGRISRYGLVAFASSFDQIGVLALNCDDAALVLEVMAGVDGKDATSSANEVPSYASEMTDVSLKGLRIGVPEEFFNESLNPDVAGVVRARLEELRLQGAELVNLTLPQSDYAIAAYYILVTAEASSNLARFDGARYGYRSEAADDLSSMYVKSRTEGFGAEVKRRIMLGTYVLSAGYYDTYYKKAQQVRRLFQDRYREALKGVDVIAGPTSPFPPFGIGDKTADPLEMYLADVFTVPASIVGMPALSVPVGYDSLGLPVGIHLICNFFEEGKLLGIARHMQRPDSSRKPAPSNH</sequence>
<gene>
    <name evidence="10 12" type="primary">gatA</name>
    <name evidence="12" type="ORF">A3K90_08355</name>
</gene>
<evidence type="ECO:0000256" key="3">
    <source>
        <dbReference type="ARBA" id="ARBA00012739"/>
    </source>
</evidence>
<dbReference type="GO" id="GO:0006412">
    <property type="term" value="P:translation"/>
    <property type="evidence" value="ECO:0007669"/>
    <property type="project" value="UniProtKB-UniRule"/>
</dbReference>
<dbReference type="Gene3D" id="3.90.1300.10">
    <property type="entry name" value="Amidase signature (AS) domain"/>
    <property type="match status" value="1"/>
</dbReference>
<dbReference type="PROSITE" id="PS00571">
    <property type="entry name" value="AMIDASES"/>
    <property type="match status" value="1"/>
</dbReference>
<evidence type="ECO:0000256" key="9">
    <source>
        <dbReference type="ARBA" id="ARBA00047407"/>
    </source>
</evidence>
<keyword evidence="12" id="KW-0808">Transferase</keyword>
<evidence type="ECO:0000256" key="1">
    <source>
        <dbReference type="ARBA" id="ARBA00008069"/>
    </source>
</evidence>
<dbReference type="AlphaFoldDB" id="A0A165L656"/>
<evidence type="ECO:0000259" key="11">
    <source>
        <dbReference type="Pfam" id="PF01425"/>
    </source>
</evidence>
<comment type="function">
    <text evidence="10">Allows the formation of correctly charged Gln-tRNA(Gln) through the transamidation of misacylated Glu-tRNA(Gln) in organisms which lack glutaminyl-tRNA synthetase. The reaction takes place in the presence of glutamine and ATP through an activated gamma-phospho-Glu-tRNA(Gln).</text>
</comment>
<evidence type="ECO:0000313" key="12">
    <source>
        <dbReference type="EMBL" id="KZK73617.1"/>
    </source>
</evidence>
<comment type="similarity">
    <text evidence="1 10">Belongs to the amidase family. GatA subfamily.</text>
</comment>
<dbReference type="HAMAP" id="MF_00120">
    <property type="entry name" value="GatA"/>
    <property type="match status" value="1"/>
</dbReference>
<evidence type="ECO:0000256" key="10">
    <source>
        <dbReference type="HAMAP-Rule" id="MF_00120"/>
    </source>
</evidence>
<evidence type="ECO:0000256" key="2">
    <source>
        <dbReference type="ARBA" id="ARBA00011123"/>
    </source>
</evidence>
<feature type="active site" description="Charge relay system" evidence="10">
    <location>
        <position position="151"/>
    </location>
</feature>
<feature type="active site" description="Acyl-ester intermediate" evidence="10">
    <location>
        <position position="175"/>
    </location>
</feature>
<dbReference type="EMBL" id="LVWG01000035">
    <property type="protein sequence ID" value="KZK73617.1"/>
    <property type="molecule type" value="Genomic_DNA"/>
</dbReference>
<dbReference type="GO" id="GO:0005524">
    <property type="term" value="F:ATP binding"/>
    <property type="evidence" value="ECO:0007669"/>
    <property type="project" value="UniProtKB-KW"/>
</dbReference>
<feature type="domain" description="Amidase" evidence="11">
    <location>
        <begin position="23"/>
        <end position="465"/>
    </location>
</feature>
<comment type="catalytic activity">
    <reaction evidence="9 10">
        <text>L-glutamyl-tRNA(Gln) + L-glutamine + ATP + H2O = L-glutaminyl-tRNA(Gln) + L-glutamate + ADP + phosphate + H(+)</text>
        <dbReference type="Rhea" id="RHEA:17521"/>
        <dbReference type="Rhea" id="RHEA-COMP:9681"/>
        <dbReference type="Rhea" id="RHEA-COMP:9684"/>
        <dbReference type="ChEBI" id="CHEBI:15377"/>
        <dbReference type="ChEBI" id="CHEBI:15378"/>
        <dbReference type="ChEBI" id="CHEBI:29985"/>
        <dbReference type="ChEBI" id="CHEBI:30616"/>
        <dbReference type="ChEBI" id="CHEBI:43474"/>
        <dbReference type="ChEBI" id="CHEBI:58359"/>
        <dbReference type="ChEBI" id="CHEBI:78520"/>
        <dbReference type="ChEBI" id="CHEBI:78521"/>
        <dbReference type="ChEBI" id="CHEBI:456216"/>
        <dbReference type="EC" id="6.3.5.7"/>
    </reaction>
</comment>
<reference evidence="12 13" key="1">
    <citation type="submission" date="2016-03" db="EMBL/GenBank/DDBJ databases">
        <title>Speciation and ecological success in dimly lit waters: horizontal gene transfer in a green sulfur bacteria bloom unveiled by metagenomic assembly.</title>
        <authorList>
            <person name="Llorens-Mares T."/>
            <person name="Liu Z."/>
            <person name="Allen L.Z."/>
            <person name="Rusch D.B."/>
            <person name="Craig M.T."/>
            <person name="Dupont C.L."/>
            <person name="Bryant D.A."/>
            <person name="Casamayor E.O."/>
        </authorList>
    </citation>
    <scope>NUCLEOTIDE SEQUENCE [LARGE SCALE GENOMIC DNA]</scope>
    <source>
        <strain evidence="12">CIII</strain>
    </source>
</reference>
<dbReference type="InterPro" id="IPR036928">
    <property type="entry name" value="AS_sf"/>
</dbReference>
<protein>
    <recommendedName>
        <fullName evidence="4 10">Glutamyl-tRNA(Gln) amidotransferase subunit A</fullName>
        <shortName evidence="10">Glu-ADT subunit A</shortName>
        <ecNumber evidence="3 10">6.3.5.7</ecNumber>
    </recommendedName>
</protein>
<keyword evidence="6 10" id="KW-0547">Nucleotide-binding</keyword>
<dbReference type="Pfam" id="PF01425">
    <property type="entry name" value="Amidase"/>
    <property type="match status" value="1"/>
</dbReference>
<evidence type="ECO:0000313" key="13">
    <source>
        <dbReference type="Proteomes" id="UP000076481"/>
    </source>
</evidence>
<comment type="caution">
    <text evidence="12">The sequence shown here is derived from an EMBL/GenBank/DDBJ whole genome shotgun (WGS) entry which is preliminary data.</text>
</comment>
<evidence type="ECO:0000256" key="6">
    <source>
        <dbReference type="ARBA" id="ARBA00022741"/>
    </source>
</evidence>
<dbReference type="Proteomes" id="UP000076481">
    <property type="component" value="Unassembled WGS sequence"/>
</dbReference>
<comment type="subunit">
    <text evidence="2 10">Heterotrimer of A, B and C subunits.</text>
</comment>
<organism evidence="12 13">
    <name type="scientific">Pelodictyon luteolum</name>
    <dbReference type="NCBI Taxonomy" id="1100"/>
    <lineage>
        <taxon>Bacteria</taxon>
        <taxon>Pseudomonadati</taxon>
        <taxon>Chlorobiota</taxon>
        <taxon>Chlorobiia</taxon>
        <taxon>Chlorobiales</taxon>
        <taxon>Chlorobiaceae</taxon>
        <taxon>Chlorobium/Pelodictyon group</taxon>
        <taxon>Pelodictyon</taxon>
    </lineage>
</organism>
<dbReference type="InterPro" id="IPR000120">
    <property type="entry name" value="Amidase"/>
</dbReference>